<dbReference type="EMBL" id="CP068391">
    <property type="protein sequence ID" value="QQX54894.1"/>
    <property type="molecule type" value="Genomic_DNA"/>
</dbReference>
<evidence type="ECO:0008006" key="3">
    <source>
        <dbReference type="Google" id="ProtNLM"/>
    </source>
</evidence>
<evidence type="ECO:0000313" key="2">
    <source>
        <dbReference type="Proteomes" id="UP000596176"/>
    </source>
</evidence>
<sequence length="212" mass="23820">MPHDFNVQELGQRVLATTNEIFAAGEHNIRVQMLTAEDLEWCIVQTRQQPENQRIPWALSGAVLDNPDAFRFSFKILDADQRPAGACICQFCPATGNMPAVLNVEMLQNFHIQDSCLDGNTFRFALYAAVLFMVETQCVGLRLISPINARVADYYINEHHFIDITSGDNGILYRDAQALFQWFIEDSIRPDSSASVDAAQYLSDNDDLLTGL</sequence>
<organism evidence="1 2">
    <name type="scientific">Serratia proteamaculans</name>
    <dbReference type="NCBI Taxonomy" id="28151"/>
    <lineage>
        <taxon>Bacteria</taxon>
        <taxon>Pseudomonadati</taxon>
        <taxon>Pseudomonadota</taxon>
        <taxon>Gammaproteobacteria</taxon>
        <taxon>Enterobacterales</taxon>
        <taxon>Yersiniaceae</taxon>
        <taxon>Serratia</taxon>
    </lineage>
</organism>
<name>A0A7U0N9X0_SERPR</name>
<dbReference type="Proteomes" id="UP000596176">
    <property type="component" value="Chromosome"/>
</dbReference>
<proteinExistence type="predicted"/>
<dbReference type="RefSeq" id="WP_198404496.1">
    <property type="nucleotide sequence ID" value="NZ_CAMIPQ010000001.1"/>
</dbReference>
<reference evidence="1 2" key="1">
    <citation type="submission" date="2021-01" db="EMBL/GenBank/DDBJ databases">
        <title>Chromosome sequence of Serratia proteamaculans strain 94 rif-r, isolated from spoiled beef.</title>
        <authorList>
            <person name="Zaytseva Y.V."/>
            <person name="Iablokov S.N."/>
            <person name="Klyukina A."/>
        </authorList>
    </citation>
    <scope>NUCLEOTIDE SEQUENCE [LARGE SCALE GENOMIC DNA]</scope>
    <source>
        <strain evidence="1 2">94 rif-r</strain>
    </source>
</reference>
<dbReference type="AlphaFoldDB" id="A0A7U0N9X0"/>
<protein>
    <recommendedName>
        <fullName evidence="3">N-acetyltransferase</fullName>
    </recommendedName>
</protein>
<gene>
    <name evidence="1" type="ORF">JKX24_07800</name>
</gene>
<accession>A0A7U0N9X0</accession>
<evidence type="ECO:0000313" key="1">
    <source>
        <dbReference type="EMBL" id="QQX54894.1"/>
    </source>
</evidence>